<keyword evidence="2" id="KW-0732">Signal</keyword>
<sequence precursor="true">MKTKLSLIAALAFAILPGTAFSAFSISSSVTTNGNGSLTVNNVAVDDVVEGDVYEGTGTLNVDMPVDVPAAPGSVAAGTEFNSYMFNLSQSGDDAQLFYTLTITFDNPIIGIQTSSGFLSQGFTYLLDAGNTYVTDGSFDAIAPEGNFNETESISIDGDTVTVTGRLTYGSDPFRVLTAVPEMSTILSWAGLAGIGCVLYRRRKQA</sequence>
<dbReference type="Proteomes" id="UP000315750">
    <property type="component" value="Chromosome"/>
</dbReference>
<proteinExistence type="predicted"/>
<feature type="chain" id="PRO_5022083218" description="PEP-CTERM protein-sorting domain-containing protein" evidence="2">
    <location>
        <begin position="23"/>
        <end position="206"/>
    </location>
</feature>
<dbReference type="KEGG" id="amuc:Pan181_12580"/>
<feature type="transmembrane region" description="Helical" evidence="1">
    <location>
        <begin position="183"/>
        <end position="200"/>
    </location>
</feature>
<dbReference type="RefSeq" id="WP_145245969.1">
    <property type="nucleotide sequence ID" value="NZ_CP036278.1"/>
</dbReference>
<gene>
    <name evidence="3" type="ORF">Pan181_12580</name>
</gene>
<evidence type="ECO:0000313" key="4">
    <source>
        <dbReference type="Proteomes" id="UP000315750"/>
    </source>
</evidence>
<dbReference type="AlphaFoldDB" id="A0A518AK17"/>
<evidence type="ECO:0000256" key="2">
    <source>
        <dbReference type="SAM" id="SignalP"/>
    </source>
</evidence>
<accession>A0A518AK17</accession>
<dbReference type="OrthoDB" id="258532at2"/>
<keyword evidence="1" id="KW-0812">Transmembrane</keyword>
<evidence type="ECO:0000256" key="1">
    <source>
        <dbReference type="SAM" id="Phobius"/>
    </source>
</evidence>
<keyword evidence="1" id="KW-0472">Membrane</keyword>
<name>A0A518AK17_9BACT</name>
<evidence type="ECO:0000313" key="3">
    <source>
        <dbReference type="EMBL" id="QDU55072.1"/>
    </source>
</evidence>
<keyword evidence="1" id="KW-1133">Transmembrane helix</keyword>
<dbReference type="EMBL" id="CP036278">
    <property type="protein sequence ID" value="QDU55072.1"/>
    <property type="molecule type" value="Genomic_DNA"/>
</dbReference>
<evidence type="ECO:0008006" key="5">
    <source>
        <dbReference type="Google" id="ProtNLM"/>
    </source>
</evidence>
<reference evidence="3 4" key="1">
    <citation type="submission" date="2019-02" db="EMBL/GenBank/DDBJ databases">
        <title>Deep-cultivation of Planctomycetes and their phenomic and genomic characterization uncovers novel biology.</title>
        <authorList>
            <person name="Wiegand S."/>
            <person name="Jogler M."/>
            <person name="Boedeker C."/>
            <person name="Pinto D."/>
            <person name="Vollmers J."/>
            <person name="Rivas-Marin E."/>
            <person name="Kohn T."/>
            <person name="Peeters S.H."/>
            <person name="Heuer A."/>
            <person name="Rast P."/>
            <person name="Oberbeckmann S."/>
            <person name="Bunk B."/>
            <person name="Jeske O."/>
            <person name="Meyerdierks A."/>
            <person name="Storesund J.E."/>
            <person name="Kallscheuer N."/>
            <person name="Luecker S."/>
            <person name="Lage O.M."/>
            <person name="Pohl T."/>
            <person name="Merkel B.J."/>
            <person name="Hornburger P."/>
            <person name="Mueller R.-W."/>
            <person name="Bruemmer F."/>
            <person name="Labrenz M."/>
            <person name="Spormann A.M."/>
            <person name="Op den Camp H."/>
            <person name="Overmann J."/>
            <person name="Amann R."/>
            <person name="Jetten M.S.M."/>
            <person name="Mascher T."/>
            <person name="Medema M.H."/>
            <person name="Devos D.P."/>
            <person name="Kaster A.-K."/>
            <person name="Ovreas L."/>
            <person name="Rohde M."/>
            <person name="Galperin M.Y."/>
            <person name="Jogler C."/>
        </authorList>
    </citation>
    <scope>NUCLEOTIDE SEQUENCE [LARGE SCALE GENOMIC DNA]</scope>
    <source>
        <strain evidence="3 4">Pan181</strain>
    </source>
</reference>
<protein>
    <recommendedName>
        <fullName evidence="5">PEP-CTERM protein-sorting domain-containing protein</fullName>
    </recommendedName>
</protein>
<feature type="signal peptide" evidence="2">
    <location>
        <begin position="1"/>
        <end position="22"/>
    </location>
</feature>
<organism evidence="3 4">
    <name type="scientific">Aeoliella mucimassa</name>
    <dbReference type="NCBI Taxonomy" id="2527972"/>
    <lineage>
        <taxon>Bacteria</taxon>
        <taxon>Pseudomonadati</taxon>
        <taxon>Planctomycetota</taxon>
        <taxon>Planctomycetia</taxon>
        <taxon>Pirellulales</taxon>
        <taxon>Lacipirellulaceae</taxon>
        <taxon>Aeoliella</taxon>
    </lineage>
</organism>
<keyword evidence="4" id="KW-1185">Reference proteome</keyword>